<keyword evidence="1" id="KW-0255">Endonuclease</keyword>
<keyword evidence="1" id="KW-0540">Nuclease</keyword>
<organism evidence="1 2">
    <name type="scientific">Janibacter cremeus</name>
    <dbReference type="NCBI Taxonomy" id="1285192"/>
    <lineage>
        <taxon>Bacteria</taxon>
        <taxon>Bacillati</taxon>
        <taxon>Actinomycetota</taxon>
        <taxon>Actinomycetes</taxon>
        <taxon>Micrococcales</taxon>
        <taxon>Intrasporangiaceae</taxon>
        <taxon>Janibacter</taxon>
    </lineage>
</organism>
<dbReference type="RefSeq" id="WP_185989767.1">
    <property type="nucleotide sequence ID" value="NZ_JACCAE010000001.1"/>
</dbReference>
<dbReference type="SUPFAM" id="SSF52980">
    <property type="entry name" value="Restriction endonuclease-like"/>
    <property type="match status" value="1"/>
</dbReference>
<dbReference type="EMBL" id="JACCAE010000001">
    <property type="protein sequence ID" value="NYF96755.1"/>
    <property type="molecule type" value="Genomic_DNA"/>
</dbReference>
<evidence type="ECO:0000313" key="1">
    <source>
        <dbReference type="EMBL" id="NYF96755.1"/>
    </source>
</evidence>
<protein>
    <submittedName>
        <fullName evidence="1">Very-short-patch-repair endonuclease</fullName>
    </submittedName>
</protein>
<evidence type="ECO:0000313" key="2">
    <source>
        <dbReference type="Proteomes" id="UP000554054"/>
    </source>
</evidence>
<keyword evidence="2" id="KW-1185">Reference proteome</keyword>
<name>A0A852VSE5_9MICO</name>
<dbReference type="Proteomes" id="UP000554054">
    <property type="component" value="Unassembled WGS sequence"/>
</dbReference>
<dbReference type="InterPro" id="IPR011335">
    <property type="entry name" value="Restrct_endonuc-II-like"/>
</dbReference>
<sequence>MIDVASYLYTELLALPDAIFTRQDALRMGLGDEVLKAALRRGLITRICRGAYTGPGTWTKEEHRQLLAKAALRTYPDAVLTGATAVAAHGIPLFEVAAVRADIARPVAREASTEHLRIRPLRHDPVDTPWGPATELATALVQMTIDHGITAGVTSIDAALHCGATTRGSLDAVYETVRRWPLSSRVRCALEWSDGDAESPGESVTRVILRAAGWRVVSQVPIADRHGELVARADLGIEGTRVLIEFDGKVKYADGGADALFREKKREDRLRALGYVIVRVTWADLFHSQRIVAAVAAALAVAA</sequence>
<comment type="caution">
    <text evidence="1">The sequence shown here is derived from an EMBL/GenBank/DDBJ whole genome shotgun (WGS) entry which is preliminary data.</text>
</comment>
<reference evidence="1 2" key="1">
    <citation type="submission" date="2020-07" db="EMBL/GenBank/DDBJ databases">
        <title>Sequencing the genomes of 1000 actinobacteria strains.</title>
        <authorList>
            <person name="Klenk H.-P."/>
        </authorList>
    </citation>
    <scope>NUCLEOTIDE SEQUENCE [LARGE SCALE GENOMIC DNA]</scope>
    <source>
        <strain evidence="1 2">DSM 26154</strain>
    </source>
</reference>
<gene>
    <name evidence="1" type="ORF">BJY20_000147</name>
</gene>
<proteinExistence type="predicted"/>
<accession>A0A852VSE5</accession>
<keyword evidence="1" id="KW-0378">Hydrolase</keyword>
<dbReference type="AlphaFoldDB" id="A0A852VSE5"/>
<dbReference type="GO" id="GO:0004519">
    <property type="term" value="F:endonuclease activity"/>
    <property type="evidence" value="ECO:0007669"/>
    <property type="project" value="UniProtKB-KW"/>
</dbReference>